<proteinExistence type="predicted"/>
<evidence type="ECO:0000256" key="3">
    <source>
        <dbReference type="PROSITE-ProRule" id="PRU00339"/>
    </source>
</evidence>
<evidence type="ECO:0000256" key="1">
    <source>
        <dbReference type="ARBA" id="ARBA00022737"/>
    </source>
</evidence>
<protein>
    <submittedName>
        <fullName evidence="5">Magnetosome protein</fullName>
    </submittedName>
</protein>
<dbReference type="InterPro" id="IPR011990">
    <property type="entry name" value="TPR-like_helical_dom_sf"/>
</dbReference>
<keyword evidence="2 3" id="KW-0802">TPR repeat</keyword>
<reference evidence="5" key="1">
    <citation type="journal article" date="2011" name="Science">
        <title>A cultured greigite-producing magnetotactic bacterium in a novel group of sulfate-reducing bacteria.</title>
        <authorList>
            <person name="Lefevre C.T."/>
            <person name="Menguy N."/>
            <person name="Abreu F."/>
            <person name="Lins U."/>
            <person name="Posfai M."/>
            <person name="Prozorov T."/>
            <person name="Pignol D."/>
            <person name="Frankel R.B."/>
            <person name="Bazylinski D.A."/>
        </authorList>
    </citation>
    <scope>NUCLEOTIDE SEQUENCE</scope>
    <source>
        <strain evidence="5">BW-1</strain>
    </source>
</reference>
<name>G8IQT2_9BACT</name>
<gene>
    <name evidence="5" type="primary">mamA</name>
</gene>
<accession>G8IQT2</accession>
<feature type="region of interest" description="Disordered" evidence="4">
    <location>
        <begin position="1"/>
        <end position="40"/>
    </location>
</feature>
<feature type="repeat" description="TPR" evidence="3">
    <location>
        <begin position="118"/>
        <end position="151"/>
    </location>
</feature>
<dbReference type="Pfam" id="PF14559">
    <property type="entry name" value="TPR_19"/>
    <property type="match status" value="2"/>
</dbReference>
<organism evidence="5">
    <name type="scientific">Desulfamplus magnetovallimortis BW-1</name>
    <dbReference type="NCBI Taxonomy" id="1073250"/>
    <lineage>
        <taxon>Bacteria</taxon>
        <taxon>Pseudomonadati</taxon>
        <taxon>Thermodesulfobacteriota</taxon>
        <taxon>Desulfobacteria</taxon>
        <taxon>Desulfobacterales</taxon>
        <taxon>Desulfobacteraceae</taxon>
        <taxon>Desulfamplus</taxon>
    </lineage>
</organism>
<dbReference type="Gene3D" id="1.25.40.10">
    <property type="entry name" value="Tetratricopeptide repeat domain"/>
    <property type="match status" value="1"/>
</dbReference>
<evidence type="ECO:0000256" key="2">
    <source>
        <dbReference type="ARBA" id="ARBA00022803"/>
    </source>
</evidence>
<dbReference type="AlphaFoldDB" id="G8IQT2"/>
<dbReference type="SMART" id="SM00028">
    <property type="entry name" value="TPR"/>
    <property type="match status" value="5"/>
</dbReference>
<feature type="repeat" description="TPR" evidence="3">
    <location>
        <begin position="84"/>
        <end position="117"/>
    </location>
</feature>
<dbReference type="PANTHER" id="PTHR44858">
    <property type="entry name" value="TETRATRICOPEPTIDE REPEAT PROTEIN 6"/>
    <property type="match status" value="1"/>
</dbReference>
<keyword evidence="1" id="KW-0677">Repeat</keyword>
<feature type="repeat" description="TPR" evidence="3">
    <location>
        <begin position="186"/>
        <end position="219"/>
    </location>
</feature>
<sequence length="263" mass="30594">MRNLKMVRDEKKELKIEEKGSEKMESPNATIRNESQGKKMPDMDHEISSSIFYWHSFLLFCGRILHSVLNFYNQLFDLGQKDRAKIYSNISRHYSNKGLHDKALDYLKKWTRVDPSNVEAHYRLAIALAASGNKKSALRVFSRVLTIDPEHMGALHRKSSILLRIKDYQSASEDLEKALEIKKENPDLFYLYSIALEGLGQTEKAIENMEKAIALDPDEIKYHQRLGFLNVSRDDHQTAARSFTRVMELERELDEDEDMYAAY</sequence>
<evidence type="ECO:0000256" key="4">
    <source>
        <dbReference type="SAM" id="MobiDB-lite"/>
    </source>
</evidence>
<dbReference type="EMBL" id="JN830627">
    <property type="protein sequence ID" value="AET24905.1"/>
    <property type="molecule type" value="Genomic_DNA"/>
</dbReference>
<dbReference type="NCBIfam" id="NF040959">
    <property type="entry name" value="MamA"/>
    <property type="match status" value="1"/>
</dbReference>
<dbReference type="SUPFAM" id="SSF48452">
    <property type="entry name" value="TPR-like"/>
    <property type="match status" value="1"/>
</dbReference>
<dbReference type="InterPro" id="IPR019734">
    <property type="entry name" value="TPR_rpt"/>
</dbReference>
<evidence type="ECO:0000313" key="5">
    <source>
        <dbReference type="EMBL" id="AET24905.1"/>
    </source>
</evidence>
<dbReference type="PANTHER" id="PTHR44858:SF1">
    <property type="entry name" value="UDP-N-ACETYLGLUCOSAMINE--PEPTIDE N-ACETYLGLUCOSAMINYLTRANSFERASE SPINDLY-RELATED"/>
    <property type="match status" value="1"/>
</dbReference>
<dbReference type="InterPro" id="IPR050498">
    <property type="entry name" value="Ycf3"/>
</dbReference>
<feature type="compositionally biased region" description="Basic and acidic residues" evidence="4">
    <location>
        <begin position="1"/>
        <end position="25"/>
    </location>
</feature>
<dbReference type="PROSITE" id="PS50005">
    <property type="entry name" value="TPR"/>
    <property type="match status" value="3"/>
</dbReference>